<feature type="compositionally biased region" description="Basic residues" evidence="2">
    <location>
        <begin position="4776"/>
        <end position="4786"/>
    </location>
</feature>
<feature type="region of interest" description="Disordered" evidence="2">
    <location>
        <begin position="3860"/>
        <end position="3968"/>
    </location>
</feature>
<feature type="region of interest" description="Disordered" evidence="2">
    <location>
        <begin position="5880"/>
        <end position="5903"/>
    </location>
</feature>
<feature type="compositionally biased region" description="Low complexity" evidence="2">
    <location>
        <begin position="388"/>
        <end position="399"/>
    </location>
</feature>
<sequence length="5903" mass="641637">MWKAAFSGRSEAGGSSTSRPAEPRRKRSHRAESVTSSVSRRPQEDEKDRERDRRRSGRSGSVYGDDSVYAPPSSSRAGPQASSSSSAAPLTASALRMLPDDEEEWEDEDKEARSERKSRRGDSEDKRRKSSSGRAGWVRSRSRSRDRKDKDKDKKKATSSSQKTSREKDKDRSKRQELVSAEAEEMRAMPEMGSFEQFPGQYASGHMGPAQPAHSNVLMSGALPSSAPQQSQFPGQDNAPFEPSMPSRADSYGHAADYYLDTGESVQQQPGVRPVTPNMLVNPDLHLAPALAEAQPVSDTGNGAAADFYSGNVSIGTGVSASAPVTPAGKTKTTKPGKQSSWSASKPSKTSKPLKTSKPSKTSSSGAAAVTLAGAAGVAALSAHSSSGSYQQASSNGYSKDPVTPHSKPSRHDSQEGVYYGPPPQSSASNSYGASNPPTYTYGVPGSASAYISAQSTNNSYATAHTSHGKQPVNSNIPLYAAGAAAAGLAAYGVNHQHHQHNGQNMTSNGGHGGGGRPPTGGNGYYPSSASGSGNGINQMHHHEHKGPITRLKDGLLNLISSPEDTAKMEMYTEYIGVCKYCFDPRTSAWDAPRVHHYHKRRDSFEDLRRRRSNEKLYRKGSNDSLRRVRVDKGDRYYASDSSRRRREDGKSLAAAGVATAANAMFGGNKDFDDTYSVKSGHREESAARRRSRSSSREHRRRSTYGVVRPDKEEFITVRKKDGTTEQRRVRRSSRSTSRERKSSGLYGMAAGAALGAGAAAAASSRRRSRSSSRESRSRRNTRRSTAGSSYSRNDRNEAPTGIFGGFFSPPQKKRRDSGGRKEHRKKNRGFFTFSNSSGSSTNSELAFGDAFSSKASLPLSRKSSTRSTARRGRRKSDDHIAATFAGIGATAAALAAAQRGGRINKRPSMVELGAKKDSHRIGRDGRLVRCSDDDDWEDEMPSNGSSESVDRALAFGELDGRRLSGRQSLESMTPQSSAGGLGAWGWRWGGKDKKRRSRVSTSPPPSYHSGSFAGSTAVGAAAGYAANAVGSSYSSGQSAYDDTGRRLPSTAATYPPSPAQPLQYVDPQPLSEAGSLAGSRHPSMPGAYDVEPPSIYHPGAAPLQQPQPTTPIRTDFTHNSHDADADWSRPKPRRVNSSPSRGTFAQDAALIGAGALATAGIIAATSASAGKKSRGEPSNVRFGLTEEQQRKDDRDRVRDNQRADEERRRADRTRALKEEAERVARESRQEEIRRAREDENRRAAEAELVRQRDIAKREAEHQAEMERQRAEREAMDRYIAEQNQRRDREDAYRREQARLAEEARLQEEKREAIERGRFERLQEVERMEAERGRMNSERERQDSISKRDGKEPQHNHRKQSSSSPWGAVAAAAAVATVGAAVASKDRESSRSRNRSGDSYDPYVKEITPQNSHDGEPLMDDDIYDPEFFKKHTPAENARHEELARKAAEKVVSERELAYADHSTYAEFFAPKDVFSEPAEGKTKVMGPNADNDIPVFRAIDTDVMSRFNRSVSGEVPNTSRHAPYGVPKLTVISPTPPRDTTSPSRTKGSEASSPLSKAYSVDDDVEEIGPDEKAERSRSISWGEDQTHVYDVRTPESYLEKDRDSFFPSPVGVTAGAATAAVAGAALHEIVVEDASTSKPKTTKYSEQDFAEDSQTSHEQSRWVSPGQSNTRPGPSSFYQQPFFDTVSDIGIVLDSSGTEGAPPVRGFIEGETNEPTPVEEKTPRIPGGFNDDNDDIYRPRRTPESASQTFVDKQQVDEPTAAGASREAPPADELSWEPPLSKKEQKKRDEAKRASLVDSEPEKAVKEFEPGPDAEPAWEPPLSKKEQKKRDKAAKRSSTIDSQPSTPPEVEQEAISEPLKLTESPAAEEEPEEFFMSKKDKKKRDKAKKQGFADIVTSVDSNSREMPELETTQEYVREQSPSTRNDPPLSKKEQKKLEKQAKKSGFGGFADVADTILATGGVAAAAAALAGEDDFTSSSSGKKKDKKSKRPKLGEPLDRDLHDVEPESPSPQEQSGMPGGWDSEKEPHRKNSETEVPESFDPFQYQVHDGDDASIALPESAKAQETDPWAEFSEPKKSKKKSKRNSAAFNLPEVSSPLRTEVAWDDYVTGSNPAETSRDATVTESRANGTTNGKGRQAERSPPSNAEAKSFSAERRQSDYFGDTQDANGESSRRRSPDDYRSVVSAPTPGTDDRRKSRRDETRQGSDYFDEPSYAYDTKSIAASEPADLYESSKKSKRRSRHEDDEPRKSRRDDDDDTRSVVSTRSRRDKGESPSSAKKEKKSGILGSLFGRKSEGAPLSRETTRESKASKEDDDEEDRPRRKKKHRDSQAGLDDDDDTRSVKSDSRHRRHRSSKSEHGDDDDGKERRRRSTPEDDKELDASESGRRHHRRRRTDEGENESLSRHTSHSSPDSEKRPHHHRRKTDEEGSTSKDQSFLGMRVEDMPPLPVEIPVATRSSAEDGKTAQEIGTPALAELDTGMVSDVVRSVEAGHEDPAPSAVLSPQTPHSGTRPTSRQGSSTAVPLRFPFGHAPLSPLTGSGRDRSQSFNVAASPGVPSPSSPTYHRKSRQDRPRSTEIKPLYLVERNRKTPEVEDVLPSLPSSKPSSRASSAHFSDDYESAVEDMSASPAQDRKLLIDTSAAETWNAENNDVLGSGEVTPKASEAPRSFVPNTAERQHVKQQPQFYTWEDFAREQQMHEAEEDQPPIPQIRALSPVKAERSRSSSLKATAAAAMLGAVGGYAAHKLADKSPERTDAQDAEATELSRETQIGPLPAPVDQPENESNPLSRKSSIKKKGKKSEKHQQFDASPSRDTENIDLTELQTDPAMYAPRDMDNSGASTAPTKDLLNENISNIVYASAAAHTLPVYEFSGGLNTLSEDPDSTDNQSMLPQSSTGSSHEADRPGTSYRVPTTKSEPAPLIIEERSVVTAGHDVLSESAEISPAPQLTRKQSKKAKKNQKSIPLWEEDDHANLAAALEESDKSLGLDGAVNQEQTPTAEHDLNTTPSETVPTPSDTSYVNFGISDFSNIAQSSKLAWQDSQASAFQSAMSASASDQQTELATDDVQTSRGVPTDETPGSIADAPQEEQDVDLAPVSLKKKSKKDKKKRASIWSEPEAEQNTVPSVTETEDLQRTTTPVIDQEPSREITSDSPLGTPAPEDSFTLSSSKKKSKKDKKKESFAWDEPELERTPAKEVVDSVGNITAENEDPSATADVDMKAGESKSLPDHSAAAADPADEFFAPVSKKKSKKDKKRDSSLLEPPIVPASGQVEQERQLSPECVGESSRGDKPGSSPMTDAASGATLALAAAPLAADAPDEMQDTVPEIADDDFASVSKKKGKNGKRKSQLDWSDFDSTPIVQDEPAAVVETALESDTNKNPGLAVDERDSGRHNDVYVLSPDDSAEPENISTKDAVAEPTGEAGFTSALSRKQSKKDKKKKNRQSQAWEPEPEPEIATTEATFPVEESIESRDESRLVSEPTTIDEDVKGPEEGPNPTTTEMTKSVGEEEVEPVLSRKQSKKDKKKKKQSISSGPEPEPEPELELEPELNQKSINESPPMSSIQVAEDAGKTRHGDEDAQKVPLPEDEDNELTEIADLTPPTAADRDTGLESTNDRGIAKFEPANEPDLGVGEAVDVEGLPENQTQSSGPELPDVDSLPFDAQIDDGTDDFFGPADPVMEEPSRMTEDLDAFGDMDEATVERENRRAAREAAEAAALAEANRPRPQDDNYAALMAARRPSGSKKSKKSRKSISSVNWDESTSGDQTPKSEEQSASGTVASAAIPEEGPSPGNAQDAGDDVMWKPSSKKKGKKGRKSTSGSLTPAVPEEPDVLVIDAMTIMPTAESTKSFDAPVIEPQLEVTRASTEAAEATEAAREVSQDAPPTEELDAEIEPTTQTTIEAIETEPAQSTLTEDGAAITDGPAINAPFTFKETKKAKRKGKKGHSSNADEGFENVGAPPEAIVDEPSRSLDTAAALLTAGAAVPTVSEAAQPENDEWASSSTKKSKKDKKKLRMSGTATPLASYQDQDLSDMQPDKAVEVSPTNEDQATREEFADNAPHAVAEAPEVKGWASSTTKRSKRDKKKAKKDLSAGAEDETVPAEAEPTQVTEEIVDEPQSGPADNTPERTFPAGAEPTQVTKEIMSEPQSAPVDNTEERTLLAEAEPTQVTEDIMREPRSVAADNNVAGEPATAMEKSPVDAWGGIAVKKSKKDKKKAKKGVLAMGEEETVPVETEATNVIEETVKQTEPTPTQASMEAEPPAGLGQLDDDDWGGFAVKESKKDKKKAKRDSSVVEPEAAVSSAPERPSSAQELTQEAPAEATENLAETSRAEVMVEPADEDWGGFALKKSKKDKKKAKRDSSIVEREVAIPIAPEPMSSSEKISQEMPVEAAESFTKSPQDEVEDRPADDDWSGTALKKSKKDKKKAKQGFISTAVADDVAASAEQESEPVIASLEPSTEGPAVPSAWEEPSIAAADPADGDWGGFSTKKSKKDKKKAKQSGLSTPAQLEEVQDVNPKQNDEPSTQKLAVDPPSISVETVSVPIATENAASVVVERASVAEEVQEFGQEQHNEPSIKESEVDPFTTSAQTASVPIERDEASVVDERASVAEEEPTPRSPPNSSQDIDFAATLAAGLAGSGFNPDMVIDDPVFHRRASPTGVLPEADPEETFFTTTSKRKKNKKGKQSLVTTVTPPEEQIAVPGPSLDAALTPSEQLESAIPGPATEPPMATDDFNDTISQGLSGTGFDPALLEKALASDPEASMKEPQIDPEEFSFTTTKRKKDKKGKKARPDGEAAAEPSGVPTPAVNDDNVKSAAAERSLDESTPDAYDQANQQIERQVTTSSDYIDPASNIFVGGTEMDVDDMDKAYKAYKKNKRLQKKLKAAGNVVGSSPDDTERSAAVSDRETGPQTTTLEKPESRSNSRSGPQGYLHTSEVSQSLPVAVGNDISQSDELKQASHSEVPGFEIAAMGVGTAIVATSGRAASPPQSESTRDLSSDASAWSFDPLQDNSSGKGHHVIRDSGYAHSQEQTPRSSREVPAVVRTSSSQESLRNRRSLEPLRISTGSTPDQDQNFMTPQKQGGTGTAEPSNAHARNLSASTGTPLMPSTKDRTSYLFQSPPDVVLGPSDVSSVQTGTPIRDQNNDYFASTPRGHNNRASRDGSRDMTMSPSNNPLSPRTPLRPIQEEHHAMKRSKADTDVGGPERTKAIDRTQTPQGIRARELELLPDQSAMVTMDTARGASNPLSTDDLIRRLSWPAVDEDNDTVNIDRSLQRKAIVPDVRSASVLSNRSNNSALQFRTPEQLRSFSRGSNHSNQSSTGPSLRRINLSGDLRAASRRSDSGSAVDANRPANMVPPFEAPPTPPLNEDDGLNAGSASRAADNMSDVFQGYGDAAQSQVSPTRPPSVRKRQSMHINDLESRLEYLVAENRALQEARSVNDVTMGEGGGLQDELNARDLQLQEKDAEINQIKAMLQPLQEEIARLTEMNNGLTEANRNLVDDTNGRYATLQAEHAEAHEQWQSTSRDLQAMQQEHGRITSGMKDILEAEIASALADKNSEILRLREQLDIATEQIRALQVQIQSSNSSDFLVQRDEDYFDGSCQKLCQHVQQWVLRFSKLSDNRVCRLSTDLNDDKIEARLDNAVLDGSDVDKLLGDRIRRRDVFMSVVMTMVWEYIFTRYLFGMDREQRQKLKTLEKLLSDVGPPRAVAHWRATTLTLLSKRPNFAEQCRMDTEAVAHEIFGMLCALLPPPSTSEQQLLTSLQRVIGIAVDLAIEMRTQRAEYIMLPPLQPEYDTNGDLVRKVHFNASLMNERSGFFSSNEDLAAENAVVKIVLFPLVVKKGDDIGEGDEEIVVCPAQVLVQNDGGKGRKVVRVQSGAIQMDVDEGRRSGMSRRSMLSEGMGSEALA</sequence>
<feature type="compositionally biased region" description="Polar residues" evidence="2">
    <location>
        <begin position="2111"/>
        <end position="2136"/>
    </location>
</feature>
<feature type="compositionally biased region" description="Basic residues" evidence="2">
    <location>
        <begin position="3431"/>
        <end position="3442"/>
    </location>
</feature>
<dbReference type="STRING" id="1047168.A0A0F4G6R4"/>
<feature type="compositionally biased region" description="Acidic residues" evidence="2">
    <location>
        <begin position="3687"/>
        <end position="3697"/>
    </location>
</feature>
<feature type="compositionally biased region" description="Polar residues" evidence="2">
    <location>
        <begin position="3549"/>
        <end position="3563"/>
    </location>
</feature>
<feature type="region of interest" description="Disordered" evidence="2">
    <location>
        <begin position="2937"/>
        <end position="2968"/>
    </location>
</feature>
<feature type="compositionally biased region" description="Basic residues" evidence="2">
    <location>
        <begin position="3517"/>
        <end position="3528"/>
    </location>
</feature>
<feature type="compositionally biased region" description="Polar residues" evidence="2">
    <location>
        <begin position="3059"/>
        <end position="3071"/>
    </location>
</feature>
<feature type="compositionally biased region" description="Low complexity" evidence="2">
    <location>
        <begin position="3231"/>
        <end position="3243"/>
    </location>
</feature>
<feature type="compositionally biased region" description="Basic and acidic residues" evidence="2">
    <location>
        <begin position="2243"/>
        <end position="2255"/>
    </location>
</feature>
<feature type="compositionally biased region" description="Basic residues" evidence="2">
    <location>
        <begin position="3336"/>
        <end position="3346"/>
    </location>
</feature>
<feature type="compositionally biased region" description="Low complexity" evidence="2">
    <location>
        <begin position="3860"/>
        <end position="3870"/>
    </location>
</feature>
<feature type="compositionally biased region" description="Low complexity" evidence="2">
    <location>
        <begin position="3443"/>
        <end position="3461"/>
    </location>
</feature>
<feature type="compositionally biased region" description="Polar residues" evidence="2">
    <location>
        <begin position="2877"/>
        <end position="2899"/>
    </location>
</feature>
<feature type="compositionally biased region" description="Polar residues" evidence="2">
    <location>
        <begin position="1912"/>
        <end position="1927"/>
    </location>
</feature>
<evidence type="ECO:0000256" key="2">
    <source>
        <dbReference type="SAM" id="MobiDB-lite"/>
    </source>
</evidence>
<feature type="compositionally biased region" description="Basic and acidic residues" evidence="2">
    <location>
        <begin position="709"/>
        <end position="728"/>
    </location>
</feature>
<feature type="compositionally biased region" description="Low complexity" evidence="2">
    <location>
        <begin position="326"/>
        <end position="365"/>
    </location>
</feature>
<feature type="compositionally biased region" description="Basic and acidic residues" evidence="2">
    <location>
        <begin position="2024"/>
        <end position="2035"/>
    </location>
</feature>
<reference evidence="3 4" key="1">
    <citation type="submission" date="2015-03" db="EMBL/GenBank/DDBJ databases">
        <title>RNA-seq based gene annotation and comparative genomics of four Zymoseptoria species reveal species-specific pathogenicity related genes and transposable element activity.</title>
        <authorList>
            <person name="Grandaubert J."/>
            <person name="Bhattacharyya A."/>
            <person name="Stukenbrock E.H."/>
        </authorList>
    </citation>
    <scope>NUCLEOTIDE SEQUENCE [LARGE SCALE GENOMIC DNA]</scope>
    <source>
        <strain evidence="3 4">Zb18110</strain>
    </source>
</reference>
<feature type="compositionally biased region" description="Basic and acidic residues" evidence="2">
    <location>
        <begin position="2193"/>
        <end position="2206"/>
    </location>
</feature>
<feature type="compositionally biased region" description="Basic and acidic residues" evidence="2">
    <location>
        <begin position="3384"/>
        <end position="3394"/>
    </location>
</feature>
<feature type="region of interest" description="Disordered" evidence="2">
    <location>
        <begin position="4560"/>
        <end position="4624"/>
    </location>
</feature>
<feature type="region of interest" description="Disordered" evidence="2">
    <location>
        <begin position="388"/>
        <end position="434"/>
    </location>
</feature>
<feature type="compositionally biased region" description="Basic residues" evidence="2">
    <location>
        <begin position="689"/>
        <end position="703"/>
    </location>
</feature>
<name>A0A0F4G6R4_9PEZI</name>
<feature type="compositionally biased region" description="Low complexity" evidence="2">
    <location>
        <begin position="3891"/>
        <end position="3907"/>
    </location>
</feature>
<feature type="compositionally biased region" description="Basic and acidic residues" evidence="2">
    <location>
        <begin position="3698"/>
        <end position="3711"/>
    </location>
</feature>
<proteinExistence type="predicted"/>
<feature type="region of interest" description="Disordered" evidence="2">
    <location>
        <begin position="320"/>
        <end position="365"/>
    </location>
</feature>
<keyword evidence="1" id="KW-0175">Coiled coil</keyword>
<feature type="compositionally biased region" description="Basic residues" evidence="2">
    <location>
        <begin position="4673"/>
        <end position="4682"/>
    </location>
</feature>
<feature type="compositionally biased region" description="Basic residues" evidence="2">
    <location>
        <begin position="3804"/>
        <end position="3814"/>
    </location>
</feature>
<feature type="region of interest" description="Disordered" evidence="2">
    <location>
        <begin position="1633"/>
        <end position="1951"/>
    </location>
</feature>
<feature type="compositionally biased region" description="Polar residues" evidence="2">
    <location>
        <begin position="526"/>
        <end position="538"/>
    </location>
</feature>
<feature type="compositionally biased region" description="Basic and acidic residues" evidence="2">
    <location>
        <begin position="2803"/>
        <end position="2816"/>
    </location>
</feature>
<feature type="region of interest" description="Disordered" evidence="2">
    <location>
        <begin position="1512"/>
        <end position="1592"/>
    </location>
</feature>
<feature type="compositionally biased region" description="Basic and acidic residues" evidence="2">
    <location>
        <begin position="3188"/>
        <end position="3197"/>
    </location>
</feature>
<feature type="region of interest" description="Disordered" evidence="2">
    <location>
        <begin position="1"/>
        <end position="281"/>
    </location>
</feature>
<comment type="caution">
    <text evidence="3">The sequence shown here is derived from an EMBL/GenBank/DDBJ whole genome shotgun (WGS) entry which is preliminary data.</text>
</comment>
<feature type="compositionally biased region" description="Low complexity" evidence="2">
    <location>
        <begin position="3045"/>
        <end position="3058"/>
    </location>
</feature>
<feature type="compositionally biased region" description="Acidic residues" evidence="2">
    <location>
        <begin position="3584"/>
        <end position="3593"/>
    </location>
</feature>
<feature type="compositionally biased region" description="Low complexity" evidence="2">
    <location>
        <begin position="830"/>
        <end position="844"/>
    </location>
</feature>
<feature type="compositionally biased region" description="Basic and acidic residues" evidence="2">
    <location>
        <begin position="1188"/>
        <end position="1355"/>
    </location>
</feature>
<feature type="coiled-coil region" evidence="1">
    <location>
        <begin position="5549"/>
        <end position="5576"/>
    </location>
</feature>
<evidence type="ECO:0000313" key="3">
    <source>
        <dbReference type="EMBL" id="KJX92732.1"/>
    </source>
</evidence>
<feature type="compositionally biased region" description="Low complexity" evidence="2">
    <location>
        <begin position="4432"/>
        <end position="4442"/>
    </location>
</feature>
<feature type="compositionally biased region" description="Polar residues" evidence="2">
    <location>
        <begin position="5300"/>
        <end position="5318"/>
    </location>
</feature>
<feature type="compositionally biased region" description="Low complexity" evidence="2">
    <location>
        <begin position="58"/>
        <end position="94"/>
    </location>
</feature>
<feature type="compositionally biased region" description="Basic residues" evidence="2">
    <location>
        <begin position="4075"/>
        <end position="4085"/>
    </location>
</feature>
<feature type="compositionally biased region" description="Basic and acidic residues" evidence="2">
    <location>
        <begin position="3216"/>
        <end position="3227"/>
    </location>
</feature>
<dbReference type="Proteomes" id="UP000033647">
    <property type="component" value="Unassembled WGS sequence"/>
</dbReference>
<keyword evidence="4" id="KW-1185">Reference proteome</keyword>
<feature type="compositionally biased region" description="Basic residues" evidence="2">
    <location>
        <begin position="3933"/>
        <end position="3943"/>
    </location>
</feature>
<feature type="compositionally biased region" description="Acidic residues" evidence="2">
    <location>
        <begin position="3536"/>
        <end position="3546"/>
    </location>
</feature>
<feature type="region of interest" description="Disordered" evidence="2">
    <location>
        <begin position="4876"/>
        <end position="4958"/>
    </location>
</feature>
<evidence type="ECO:0008006" key="5">
    <source>
        <dbReference type="Google" id="ProtNLM"/>
    </source>
</evidence>
<feature type="region of interest" description="Disordered" evidence="2">
    <location>
        <begin position="671"/>
        <end position="844"/>
    </location>
</feature>
<feature type="region of interest" description="Disordered" evidence="2">
    <location>
        <begin position="5289"/>
        <end position="5374"/>
    </location>
</feature>
<feature type="compositionally biased region" description="Polar residues" evidence="2">
    <location>
        <begin position="1512"/>
        <end position="1521"/>
    </location>
</feature>
<feature type="compositionally biased region" description="Basic and acidic residues" evidence="2">
    <location>
        <begin position="110"/>
        <end position="127"/>
    </location>
</feature>
<evidence type="ECO:0000313" key="4">
    <source>
        <dbReference type="Proteomes" id="UP000033647"/>
    </source>
</evidence>
<feature type="compositionally biased region" description="Basic residues" evidence="2">
    <location>
        <begin position="1983"/>
        <end position="1993"/>
    </location>
</feature>
<feature type="compositionally biased region" description="Basic and acidic residues" evidence="2">
    <location>
        <begin position="4356"/>
        <end position="4365"/>
    </location>
</feature>
<feature type="compositionally biased region" description="Polar residues" evidence="2">
    <location>
        <begin position="5126"/>
        <end position="5144"/>
    </location>
</feature>
<feature type="compositionally biased region" description="Basic residues" evidence="2">
    <location>
        <begin position="4486"/>
        <end position="4496"/>
    </location>
</feature>
<feature type="compositionally biased region" description="Basic and acidic residues" evidence="2">
    <location>
        <begin position="164"/>
        <end position="177"/>
    </location>
</feature>
<feature type="coiled-coil region" evidence="1">
    <location>
        <begin position="5456"/>
        <end position="5493"/>
    </location>
</feature>
<feature type="compositionally biased region" description="Basic residues" evidence="2">
    <location>
        <begin position="4002"/>
        <end position="4012"/>
    </location>
</feature>
<feature type="compositionally biased region" description="Low complexity" evidence="2">
    <location>
        <begin position="4290"/>
        <end position="4307"/>
    </location>
</feature>
<feature type="compositionally biased region" description="Basic residues" evidence="2">
    <location>
        <begin position="3098"/>
        <end position="3110"/>
    </location>
</feature>
<feature type="compositionally biased region" description="Gly residues" evidence="2">
    <location>
        <begin position="510"/>
        <end position="524"/>
    </location>
</feature>
<feature type="region of interest" description="Disordered" evidence="2">
    <location>
        <begin position="2996"/>
        <end position="3017"/>
    </location>
</feature>
<feature type="compositionally biased region" description="Basic residues" evidence="2">
    <location>
        <begin position="2792"/>
        <end position="2802"/>
    </location>
</feature>
<feature type="compositionally biased region" description="Basic and acidic residues" evidence="2">
    <location>
        <begin position="4592"/>
        <end position="4606"/>
    </location>
</feature>
<feature type="compositionally biased region" description="Basic and acidic residues" evidence="2">
    <location>
        <begin position="2747"/>
        <end position="2757"/>
    </location>
</feature>
<dbReference type="OrthoDB" id="5365701at2759"/>
<feature type="compositionally biased region" description="Basic and acidic residues" evidence="2">
    <location>
        <begin position="146"/>
        <end position="156"/>
    </location>
</feature>
<feature type="compositionally biased region" description="Basic and acidic residues" evidence="2">
    <location>
        <begin position="2373"/>
        <end position="2387"/>
    </location>
</feature>
<feature type="compositionally biased region" description="Polar residues" evidence="2">
    <location>
        <begin position="1663"/>
        <end position="1681"/>
    </location>
</feature>
<feature type="compositionally biased region" description="Basic residues" evidence="2">
    <location>
        <begin position="4206"/>
        <end position="4216"/>
    </location>
</feature>
<accession>A0A0F4G6R4</accession>
<feature type="compositionally biased region" description="Polar residues" evidence="2">
    <location>
        <begin position="4513"/>
        <end position="4524"/>
    </location>
</feature>
<feature type="compositionally biased region" description="Low complexity" evidence="2">
    <location>
        <begin position="5888"/>
        <end position="5903"/>
    </location>
</feature>
<feature type="compositionally biased region" description="Basic residues" evidence="2">
    <location>
        <begin position="4345"/>
        <end position="4355"/>
    </location>
</feature>
<feature type="region of interest" description="Disordered" evidence="2">
    <location>
        <begin position="1972"/>
        <end position="2728"/>
    </location>
</feature>
<feature type="compositionally biased region" description="Basic and acidic residues" evidence="2">
    <location>
        <begin position="1116"/>
        <end position="1130"/>
    </location>
</feature>
<feature type="compositionally biased region" description="Basic and acidic residues" evidence="2">
    <location>
        <begin position="1994"/>
        <end position="2007"/>
    </location>
</feature>
<feature type="compositionally biased region" description="Polar residues" evidence="2">
    <location>
        <begin position="4243"/>
        <end position="4252"/>
    </location>
</feature>
<feature type="region of interest" description="Disordered" evidence="2">
    <location>
        <begin position="2747"/>
        <end position="2846"/>
    </location>
</feature>
<feature type="compositionally biased region" description="Basic residues" evidence="2">
    <location>
        <begin position="3739"/>
        <end position="3749"/>
    </location>
</feature>
<feature type="region of interest" description="Disordered" evidence="2">
    <location>
        <begin position="967"/>
        <end position="1015"/>
    </location>
</feature>
<feature type="region of interest" description="Disordered" evidence="2">
    <location>
        <begin position="2877"/>
        <end position="2921"/>
    </location>
</feature>
<gene>
    <name evidence="3" type="ORF">TI39_contig5829g00007</name>
</gene>
<feature type="compositionally biased region" description="Basic and acidic residues" evidence="2">
    <location>
        <begin position="1384"/>
        <end position="1398"/>
    </location>
</feature>
<feature type="region of interest" description="Disordered" evidence="2">
    <location>
        <begin position="1167"/>
        <end position="1424"/>
    </location>
</feature>
<feature type="compositionally biased region" description="Acidic residues" evidence="2">
    <location>
        <begin position="100"/>
        <end position="109"/>
    </location>
</feature>
<feature type="region of interest" description="Disordered" evidence="2">
    <location>
        <begin position="927"/>
        <end position="951"/>
    </location>
</feature>
<feature type="compositionally biased region" description="Basic residues" evidence="2">
    <location>
        <begin position="4415"/>
        <end position="4425"/>
    </location>
</feature>
<dbReference type="InterPro" id="IPR053268">
    <property type="entry name" value="Woronin_anchor"/>
</dbReference>
<feature type="compositionally biased region" description="Acidic residues" evidence="2">
    <location>
        <begin position="4398"/>
        <end position="4409"/>
    </location>
</feature>
<feature type="compositionally biased region" description="Low complexity" evidence="2">
    <location>
        <begin position="1367"/>
        <end position="1383"/>
    </location>
</feature>
<dbReference type="PANTHER" id="PTHR40641:SF2">
    <property type="entry name" value="INVOLUCRIN REPEAT PROTEIN"/>
    <property type="match status" value="1"/>
</dbReference>
<feature type="compositionally biased region" description="Polar residues" evidence="2">
    <location>
        <begin position="967"/>
        <end position="978"/>
    </location>
</feature>
<organism evidence="3 4">
    <name type="scientific">Zymoseptoria brevis</name>
    <dbReference type="NCBI Taxonomy" id="1047168"/>
    <lineage>
        <taxon>Eukaryota</taxon>
        <taxon>Fungi</taxon>
        <taxon>Dikarya</taxon>
        <taxon>Ascomycota</taxon>
        <taxon>Pezizomycotina</taxon>
        <taxon>Dothideomycetes</taxon>
        <taxon>Dothideomycetidae</taxon>
        <taxon>Mycosphaerellales</taxon>
        <taxon>Mycosphaerellaceae</taxon>
        <taxon>Zymoseptoria</taxon>
    </lineage>
</organism>
<feature type="compositionally biased region" description="Basic and acidic residues" evidence="2">
    <location>
        <begin position="4565"/>
        <end position="4577"/>
    </location>
</feature>
<dbReference type="EMBL" id="LAFY01005784">
    <property type="protein sequence ID" value="KJX92732.1"/>
    <property type="molecule type" value="Genomic_DNA"/>
</dbReference>
<feature type="compositionally biased region" description="Basic and acidic residues" evidence="2">
    <location>
        <begin position="2304"/>
        <end position="2313"/>
    </location>
</feature>
<feature type="compositionally biased region" description="Basic and acidic residues" evidence="2">
    <location>
        <begin position="1782"/>
        <end position="1811"/>
    </location>
</feature>
<feature type="region of interest" description="Disordered" evidence="2">
    <location>
        <begin position="499"/>
        <end position="542"/>
    </location>
</feature>
<feature type="region of interest" description="Disordered" evidence="2">
    <location>
        <begin position="3983"/>
        <end position="4194"/>
    </location>
</feature>
<feature type="compositionally biased region" description="Polar residues" evidence="2">
    <location>
        <begin position="5061"/>
        <end position="5078"/>
    </location>
</feature>
<feature type="region of interest" description="Disordered" evidence="2">
    <location>
        <begin position="4206"/>
        <end position="4532"/>
    </location>
</feature>
<feature type="compositionally biased region" description="Low complexity" evidence="2">
    <location>
        <begin position="3297"/>
        <end position="3315"/>
    </location>
</feature>
<feature type="region of interest" description="Disordered" evidence="2">
    <location>
        <begin position="4654"/>
        <end position="4859"/>
    </location>
</feature>
<feature type="compositionally biased region" description="Basic and acidic residues" evidence="2">
    <location>
        <begin position="2173"/>
        <end position="2183"/>
    </location>
</feature>
<feature type="compositionally biased region" description="Basic and acidic residues" evidence="2">
    <location>
        <begin position="1931"/>
        <end position="1943"/>
    </location>
</feature>
<protein>
    <recommendedName>
        <fullName evidence="5">Involucrin repeat protein</fullName>
    </recommendedName>
</protein>
<feature type="compositionally biased region" description="Low complexity" evidence="2">
    <location>
        <begin position="2598"/>
        <end position="2613"/>
    </location>
</feature>
<feature type="compositionally biased region" description="Polar residues" evidence="2">
    <location>
        <begin position="226"/>
        <end position="235"/>
    </location>
</feature>
<feature type="compositionally biased region" description="Basic and acidic residues" evidence="2">
    <location>
        <begin position="3603"/>
        <end position="3618"/>
    </location>
</feature>
<evidence type="ECO:0000256" key="1">
    <source>
        <dbReference type="SAM" id="Coils"/>
    </source>
</evidence>
<feature type="region of interest" description="Disordered" evidence="2">
    <location>
        <begin position="857"/>
        <end position="878"/>
    </location>
</feature>
<feature type="compositionally biased region" description="Basic and acidic residues" evidence="2">
    <location>
        <begin position="3567"/>
        <end position="3579"/>
    </location>
</feature>
<feature type="compositionally biased region" description="Basic residues" evidence="2">
    <location>
        <begin position="1881"/>
        <end position="1891"/>
    </location>
</feature>
<feature type="compositionally biased region" description="Basic residues" evidence="2">
    <location>
        <begin position="812"/>
        <end position="829"/>
    </location>
</feature>
<feature type="compositionally biased region" description="Basic and acidic residues" evidence="2">
    <location>
        <begin position="41"/>
        <end position="53"/>
    </location>
</feature>
<feature type="region of interest" description="Disordered" evidence="2">
    <location>
        <begin position="1031"/>
        <end position="1142"/>
    </location>
</feature>
<feature type="compositionally biased region" description="Basic residues" evidence="2">
    <location>
        <begin position="2951"/>
        <end position="2960"/>
    </location>
</feature>
<feature type="compositionally biased region" description="Polar residues" evidence="2">
    <location>
        <begin position="5163"/>
        <end position="5173"/>
    </location>
</feature>
<feature type="compositionally biased region" description="Acidic residues" evidence="2">
    <location>
        <begin position="3316"/>
        <end position="3332"/>
    </location>
</feature>
<feature type="region of interest" description="Disordered" evidence="2">
    <location>
        <begin position="4977"/>
        <end position="5204"/>
    </location>
</feature>
<feature type="region of interest" description="Disordered" evidence="2">
    <location>
        <begin position="3045"/>
        <end position="3829"/>
    </location>
</feature>
<feature type="compositionally biased region" description="Basic and acidic residues" evidence="2">
    <location>
        <begin position="2691"/>
        <end position="2700"/>
    </location>
</feature>
<feature type="compositionally biased region" description="Polar residues" evidence="2">
    <location>
        <begin position="3754"/>
        <end position="3777"/>
    </location>
</feature>
<feature type="compositionally biased region" description="Polar residues" evidence="2">
    <location>
        <begin position="4015"/>
        <end position="4026"/>
    </location>
</feature>
<feature type="compositionally biased region" description="Basic and acidic residues" evidence="2">
    <location>
        <begin position="4893"/>
        <end position="4905"/>
    </location>
</feature>
<feature type="compositionally biased region" description="Basic and acidic residues" evidence="2">
    <location>
        <begin position="5181"/>
        <end position="5204"/>
    </location>
</feature>
<feature type="compositionally biased region" description="Low complexity" evidence="2">
    <location>
        <begin position="750"/>
        <end position="764"/>
    </location>
</feature>
<feature type="compositionally biased region" description="Polar residues" evidence="2">
    <location>
        <begin position="4829"/>
        <end position="4843"/>
    </location>
</feature>
<feature type="compositionally biased region" description="Polar residues" evidence="2">
    <location>
        <begin position="1636"/>
        <end position="1646"/>
    </location>
</feature>
<feature type="compositionally biased region" description="Polar residues" evidence="2">
    <location>
        <begin position="2503"/>
        <end position="2523"/>
    </location>
</feature>
<dbReference type="PANTHER" id="PTHR40641">
    <property type="entry name" value="INVOLUCRIN REPEAT PROTEIN (AFU_ORTHOLOGUE AFUA_2G08060)"/>
    <property type="match status" value="1"/>
</dbReference>